<dbReference type="Proteomes" id="UP000005697">
    <property type="component" value="Unassembled WGS sequence"/>
</dbReference>
<keyword evidence="5" id="KW-1185">Reference proteome</keyword>
<dbReference type="STRING" id="888743.HMPREF9141_2605"/>
<dbReference type="GO" id="GO:0043565">
    <property type="term" value="F:sequence-specific DNA binding"/>
    <property type="evidence" value="ECO:0007669"/>
    <property type="project" value="InterPro"/>
</dbReference>
<keyword evidence="2" id="KW-1133">Transmembrane helix</keyword>
<dbReference type="GO" id="GO:0003700">
    <property type="term" value="F:DNA-binding transcription factor activity"/>
    <property type="evidence" value="ECO:0007669"/>
    <property type="project" value="InterPro"/>
</dbReference>
<feature type="domain" description="HTH araC/xylS-type" evidence="3">
    <location>
        <begin position="245"/>
        <end position="324"/>
    </location>
</feature>
<dbReference type="HOGENOM" id="CLU_735412_0_0_10"/>
<accession>F0FAI8</accession>
<dbReference type="PANTHER" id="PTHR43280">
    <property type="entry name" value="ARAC-FAMILY TRANSCRIPTIONAL REGULATOR"/>
    <property type="match status" value="1"/>
</dbReference>
<sequence>MKYADQFFPARKISIFFLLLTVIMFPYVFHPMRTETWILVKFYGILVMPTTWIMLFHKYFDPSGYKREKHKLHLIASVPILTVLLLFVLSIVPKNLSEQQINQITYIGTGIGAFLFGYLVYSTFWLYRKTNEYNQDNYSNEEEFPVRFANYVIWQPLAYTLTGWIVLFADSRLLKACFDFLLSGWHIVILLASLHPNRSNADAMQKLDEVIAQYIKRKHLIPQPDYNEPENTVSISAERVNLIKADILEIVERRQGFLNPHLTLASVAAQTDYGRTYVSKVFKQEFGGFYNYINRLRLAYAARYADEHPEASQDEIARQSGFSSRVSQWRAAGRLARIEDATD</sequence>
<evidence type="ECO:0000256" key="2">
    <source>
        <dbReference type="SAM" id="Phobius"/>
    </source>
</evidence>
<keyword evidence="1" id="KW-0238">DNA-binding</keyword>
<evidence type="ECO:0000313" key="5">
    <source>
        <dbReference type="Proteomes" id="UP000005697"/>
    </source>
</evidence>
<proteinExistence type="predicted"/>
<comment type="caution">
    <text evidence="4">The sequence shown here is derived from an EMBL/GenBank/DDBJ whole genome shotgun (WGS) entry which is preliminary data.</text>
</comment>
<evidence type="ECO:0000259" key="3">
    <source>
        <dbReference type="PROSITE" id="PS01124"/>
    </source>
</evidence>
<keyword evidence="2" id="KW-0812">Transmembrane</keyword>
<gene>
    <name evidence="4" type="ORF">HMPREF9141_2605</name>
</gene>
<dbReference type="PANTHER" id="PTHR43280:SF27">
    <property type="entry name" value="TRANSCRIPTIONAL REGULATOR MTLR"/>
    <property type="match status" value="1"/>
</dbReference>
<feature type="transmembrane region" description="Helical" evidence="2">
    <location>
        <begin position="42"/>
        <end position="60"/>
    </location>
</feature>
<name>F0FAI8_9BACT</name>
<dbReference type="eggNOG" id="COG2207">
    <property type="taxonomic scope" value="Bacteria"/>
</dbReference>
<dbReference type="Gene3D" id="1.10.10.60">
    <property type="entry name" value="Homeodomain-like"/>
    <property type="match status" value="1"/>
</dbReference>
<dbReference type="AlphaFoldDB" id="F0FAI8"/>
<dbReference type="PROSITE" id="PS01124">
    <property type="entry name" value="HTH_ARAC_FAMILY_2"/>
    <property type="match status" value="1"/>
</dbReference>
<keyword evidence="2" id="KW-0472">Membrane</keyword>
<reference evidence="4 5" key="1">
    <citation type="submission" date="2011-01" db="EMBL/GenBank/DDBJ databases">
        <authorList>
            <person name="Muzny D."/>
            <person name="Qin X."/>
            <person name="Deng J."/>
            <person name="Jiang H."/>
            <person name="Liu Y."/>
            <person name="Qu J."/>
            <person name="Song X.-Z."/>
            <person name="Zhang L."/>
            <person name="Thornton R."/>
            <person name="Coyle M."/>
            <person name="Francisco L."/>
            <person name="Jackson L."/>
            <person name="Javaid M."/>
            <person name="Korchina V."/>
            <person name="Kovar C."/>
            <person name="Mata R."/>
            <person name="Mathew T."/>
            <person name="Ngo R."/>
            <person name="Nguyen L."/>
            <person name="Nguyen N."/>
            <person name="Okwuonu G."/>
            <person name="Ongeri F."/>
            <person name="Pham C."/>
            <person name="Simmons D."/>
            <person name="Wilczek-Boney K."/>
            <person name="Hale W."/>
            <person name="Jakkamsetti A."/>
            <person name="Pham P."/>
            <person name="Ruth R."/>
            <person name="San Lucas F."/>
            <person name="Warren J."/>
            <person name="Zhang J."/>
            <person name="Zhao Z."/>
            <person name="Zhou C."/>
            <person name="Zhu D."/>
            <person name="Lee S."/>
            <person name="Bess C."/>
            <person name="Blankenburg K."/>
            <person name="Forbes L."/>
            <person name="Fu Q."/>
            <person name="Gubbala S."/>
            <person name="Hirani K."/>
            <person name="Jayaseelan J.C."/>
            <person name="Lara F."/>
            <person name="Munidasa M."/>
            <person name="Palculict T."/>
            <person name="Patil S."/>
            <person name="Pu L.-L."/>
            <person name="Saada N."/>
            <person name="Tang L."/>
            <person name="Weissenberger G."/>
            <person name="Zhu Y."/>
            <person name="Hemphill L."/>
            <person name="Shang Y."/>
            <person name="Youmans B."/>
            <person name="Ayvaz T."/>
            <person name="Ross M."/>
            <person name="Santibanez J."/>
            <person name="Aqrawi P."/>
            <person name="Gross S."/>
            <person name="Joshi V."/>
            <person name="Fowler G."/>
            <person name="Nazareth L."/>
            <person name="Reid J."/>
            <person name="Worley K."/>
            <person name="Petrosino J."/>
            <person name="Highlander S."/>
            <person name="Gibbs R."/>
        </authorList>
    </citation>
    <scope>NUCLEOTIDE SEQUENCE [LARGE SCALE GENOMIC DNA]</scope>
    <source>
        <strain evidence="4 5">DSM 16608</strain>
    </source>
</reference>
<feature type="transmembrane region" description="Helical" evidence="2">
    <location>
        <begin position="12"/>
        <end position="30"/>
    </location>
</feature>
<dbReference type="EMBL" id="AEWX01000043">
    <property type="protein sequence ID" value="EGC18912.1"/>
    <property type="molecule type" value="Genomic_DNA"/>
</dbReference>
<feature type="transmembrane region" description="Helical" evidence="2">
    <location>
        <begin position="72"/>
        <end position="92"/>
    </location>
</feature>
<evidence type="ECO:0000313" key="4">
    <source>
        <dbReference type="EMBL" id="EGC18912.1"/>
    </source>
</evidence>
<organism evidence="4 5">
    <name type="scientific">Prevotella multiformis DSM 16608</name>
    <dbReference type="NCBI Taxonomy" id="888743"/>
    <lineage>
        <taxon>Bacteria</taxon>
        <taxon>Pseudomonadati</taxon>
        <taxon>Bacteroidota</taxon>
        <taxon>Bacteroidia</taxon>
        <taxon>Bacteroidales</taxon>
        <taxon>Prevotellaceae</taxon>
        <taxon>Prevotella</taxon>
    </lineage>
</organism>
<feature type="transmembrane region" description="Helical" evidence="2">
    <location>
        <begin position="104"/>
        <end position="127"/>
    </location>
</feature>
<feature type="transmembrane region" description="Helical" evidence="2">
    <location>
        <begin position="148"/>
        <end position="167"/>
    </location>
</feature>
<dbReference type="InterPro" id="IPR018060">
    <property type="entry name" value="HTH_AraC"/>
</dbReference>
<dbReference type="SMART" id="SM00342">
    <property type="entry name" value="HTH_ARAC"/>
    <property type="match status" value="1"/>
</dbReference>
<evidence type="ECO:0000256" key="1">
    <source>
        <dbReference type="ARBA" id="ARBA00023125"/>
    </source>
</evidence>
<protein>
    <recommendedName>
        <fullName evidence="3">HTH araC/xylS-type domain-containing protein</fullName>
    </recommendedName>
</protein>